<evidence type="ECO:0000259" key="2">
    <source>
        <dbReference type="PROSITE" id="PS50853"/>
    </source>
</evidence>
<evidence type="ECO:0000256" key="1">
    <source>
        <dbReference type="ARBA" id="ARBA00022729"/>
    </source>
</evidence>
<dbReference type="OrthoDB" id="9809781at2"/>
<dbReference type="SUPFAM" id="SSF56300">
    <property type="entry name" value="Metallo-dependent phosphatases"/>
    <property type="match status" value="1"/>
</dbReference>
<name>A0A316E073_9FLAO</name>
<dbReference type="EMBL" id="QGGQ01000004">
    <property type="protein sequence ID" value="PWK23761.1"/>
    <property type="molecule type" value="Genomic_DNA"/>
</dbReference>
<dbReference type="InterPro" id="IPR004843">
    <property type="entry name" value="Calcineurin-like_PHP"/>
</dbReference>
<evidence type="ECO:0000313" key="4">
    <source>
        <dbReference type="Proteomes" id="UP000245667"/>
    </source>
</evidence>
<dbReference type="PROSITE" id="PS50853">
    <property type="entry name" value="FN3"/>
    <property type="match status" value="1"/>
</dbReference>
<dbReference type="AlphaFoldDB" id="A0A316E073"/>
<dbReference type="Gene3D" id="3.60.21.10">
    <property type="match status" value="1"/>
</dbReference>
<dbReference type="CDD" id="cd00063">
    <property type="entry name" value="FN3"/>
    <property type="match status" value="1"/>
</dbReference>
<reference evidence="3 4" key="1">
    <citation type="submission" date="2018-05" db="EMBL/GenBank/DDBJ databases">
        <title>Genomic Encyclopedia of Archaeal and Bacterial Type Strains, Phase II (KMG-II): from individual species to whole genera.</title>
        <authorList>
            <person name="Goeker M."/>
        </authorList>
    </citation>
    <scope>NUCLEOTIDE SEQUENCE [LARGE SCALE GENOMIC DNA]</scope>
    <source>
        <strain evidence="3 4">DSM 23514</strain>
    </source>
</reference>
<dbReference type="SUPFAM" id="SSF49785">
    <property type="entry name" value="Galactose-binding domain-like"/>
    <property type="match status" value="2"/>
</dbReference>
<dbReference type="Pfam" id="PF16656">
    <property type="entry name" value="Pur_ac_phosph_N"/>
    <property type="match status" value="1"/>
</dbReference>
<dbReference type="Proteomes" id="UP000245667">
    <property type="component" value="Unassembled WGS sequence"/>
</dbReference>
<sequence length="768" mass="87950">MEVIHSKYLVLTLFFWTMILSAQKDTIVQKSESHPYLEIEQWQAHEGDLTLKEVLADTPQLWKPETLNKPFWEKNGIKWFKQEVIVPKYLAGYDLVLHINVSPQAQVYVNGRELFLASGYSGKGILAEAAKEGKKYTIQIKTKNGNYNSRFYNARITGMPRGYALFMSGLNFPLPVEGIDVVDWKFKHKANDKASEIAFDDSSWEERSAGKSWRGEYTHAWYRTKLRIPESIDTFQVKDRTLRLTVNANDRGEIWVNGKLRQRFTGGEGNIVLSNSAHVGDALWIAIKVFNEWGSGDLRKVRLVSDEAYQLKKTLEEVNSALNRLDRYCERHPKPNMGVIHEFSQTLQRTRTLDLATRLAFTNSALESAEVQLQESPAFVIPPYLQNLQEESITVMWETVYPTYGKVVYGKNGELDHEVVENEIPKTMHEITLVGLKPNETYTYRVESANLRSELKTFRTRKPKDAPIKVIVYGDNRSYPKVHDNLVKMMALEQADIILNVGDVVSTGTNLTGWIDEYFYPLRHVSGTTPTYISIGNHEYGGYGEDRIVPPFEKYVDHPRNSPGSTEYYFSVDYGNSHFIFLDPNKSNFEEGEGITVHSQQYNWFVDDLKKAQKNSEWIFTLMHQPPYSEAWSGGPYDGEPPLRKYIVPLMEANKVDVVLSGHTHDYERGLPHPPYDPKTGKGNNATYIISGGGGSNLDNHKYSEWEQIDYPDHKAVKDNDNTDAGEFYEYHYVVFEIDGKHLKCTARKMNGDGSDGGIMDYFELIHK</sequence>
<evidence type="ECO:0000313" key="3">
    <source>
        <dbReference type="EMBL" id="PWK23761.1"/>
    </source>
</evidence>
<keyword evidence="1" id="KW-0732">Signal</keyword>
<dbReference type="SUPFAM" id="SSF49363">
    <property type="entry name" value="Purple acid phosphatase, N-terminal domain"/>
    <property type="match status" value="1"/>
</dbReference>
<dbReference type="Gene3D" id="2.60.120.260">
    <property type="entry name" value="Galactose-binding domain-like"/>
    <property type="match status" value="2"/>
</dbReference>
<dbReference type="InterPro" id="IPR003961">
    <property type="entry name" value="FN3_dom"/>
</dbReference>
<comment type="caution">
    <text evidence="3">The sequence shown here is derived from an EMBL/GenBank/DDBJ whole genome shotgun (WGS) entry which is preliminary data.</text>
</comment>
<dbReference type="InterPro" id="IPR008963">
    <property type="entry name" value="Purple_acid_Pase-like_N"/>
</dbReference>
<dbReference type="InterPro" id="IPR008979">
    <property type="entry name" value="Galactose-bd-like_sf"/>
</dbReference>
<dbReference type="GO" id="GO:0046872">
    <property type="term" value="F:metal ion binding"/>
    <property type="evidence" value="ECO:0007669"/>
    <property type="project" value="InterPro"/>
</dbReference>
<dbReference type="Pfam" id="PF00149">
    <property type="entry name" value="Metallophos"/>
    <property type="match status" value="1"/>
</dbReference>
<protein>
    <submittedName>
        <fullName evidence="3">Purple acid phosphatase-like protein</fullName>
    </submittedName>
</protein>
<gene>
    <name evidence="3" type="ORF">LX92_02328</name>
</gene>
<dbReference type="PANTHER" id="PTHR45867">
    <property type="entry name" value="PURPLE ACID PHOSPHATASE"/>
    <property type="match status" value="1"/>
</dbReference>
<proteinExistence type="predicted"/>
<feature type="domain" description="Fibronectin type-III" evidence="2">
    <location>
        <begin position="379"/>
        <end position="463"/>
    </location>
</feature>
<dbReference type="PANTHER" id="PTHR45867:SF3">
    <property type="entry name" value="ACID PHOSPHATASE TYPE 7"/>
    <property type="match status" value="1"/>
</dbReference>
<dbReference type="InterPro" id="IPR029052">
    <property type="entry name" value="Metallo-depent_PP-like"/>
</dbReference>
<dbReference type="Gene3D" id="2.60.40.380">
    <property type="entry name" value="Purple acid phosphatase-like, N-terminal"/>
    <property type="match status" value="1"/>
</dbReference>
<accession>A0A316E073</accession>
<organism evidence="3 4">
    <name type="scientific">Maribacter polysiphoniae</name>
    <dbReference type="NCBI Taxonomy" id="429344"/>
    <lineage>
        <taxon>Bacteria</taxon>
        <taxon>Pseudomonadati</taxon>
        <taxon>Bacteroidota</taxon>
        <taxon>Flavobacteriia</taxon>
        <taxon>Flavobacteriales</taxon>
        <taxon>Flavobacteriaceae</taxon>
        <taxon>Maribacter</taxon>
    </lineage>
</organism>
<dbReference type="InterPro" id="IPR015914">
    <property type="entry name" value="PAPs_N"/>
</dbReference>
<dbReference type="GO" id="GO:0003993">
    <property type="term" value="F:acid phosphatase activity"/>
    <property type="evidence" value="ECO:0007669"/>
    <property type="project" value="InterPro"/>
</dbReference>